<evidence type="ECO:0000313" key="1">
    <source>
        <dbReference type="EMBL" id="GBM69390.1"/>
    </source>
</evidence>
<sequence length="170" mass="19278">MLIAKNEEMGFDELTNQLCMFERNFAKSETNHKNARETLAATNQDKQKHNSKGTFQKQSRKGDTCSYCYKRGHWVKDHLCSFMPPASNSCLCKNILAFTITGPNKPNGSNSLDISDSTVRFLHFDVVTEVIPANPKVSFFGFHLRPNVLIFSISLSKQNSKFVLRSVTYC</sequence>
<organism evidence="1 2">
    <name type="scientific">Araneus ventricosus</name>
    <name type="common">Orbweaver spider</name>
    <name type="synonym">Epeira ventricosa</name>
    <dbReference type="NCBI Taxonomy" id="182803"/>
    <lineage>
        <taxon>Eukaryota</taxon>
        <taxon>Metazoa</taxon>
        <taxon>Ecdysozoa</taxon>
        <taxon>Arthropoda</taxon>
        <taxon>Chelicerata</taxon>
        <taxon>Arachnida</taxon>
        <taxon>Araneae</taxon>
        <taxon>Araneomorphae</taxon>
        <taxon>Entelegynae</taxon>
        <taxon>Araneoidea</taxon>
        <taxon>Araneidae</taxon>
        <taxon>Araneus</taxon>
    </lineage>
</organism>
<accession>A0A4Y2HVG2</accession>
<keyword evidence="2" id="KW-1185">Reference proteome</keyword>
<reference evidence="1 2" key="1">
    <citation type="journal article" date="2019" name="Sci. Rep.">
        <title>Orb-weaving spider Araneus ventricosus genome elucidates the spidroin gene catalogue.</title>
        <authorList>
            <person name="Kono N."/>
            <person name="Nakamura H."/>
            <person name="Ohtoshi R."/>
            <person name="Moran D.A.P."/>
            <person name="Shinohara A."/>
            <person name="Yoshida Y."/>
            <person name="Fujiwara M."/>
            <person name="Mori M."/>
            <person name="Tomita M."/>
            <person name="Arakawa K."/>
        </authorList>
    </citation>
    <scope>NUCLEOTIDE SEQUENCE [LARGE SCALE GENOMIC DNA]</scope>
</reference>
<protein>
    <submittedName>
        <fullName evidence="1">Uncharacterized protein</fullName>
    </submittedName>
</protein>
<proteinExistence type="predicted"/>
<dbReference type="AlphaFoldDB" id="A0A4Y2HVG2"/>
<gene>
    <name evidence="1" type="ORF">AVEN_131553_1</name>
</gene>
<name>A0A4Y2HVG2_ARAVE</name>
<comment type="caution">
    <text evidence="1">The sequence shown here is derived from an EMBL/GenBank/DDBJ whole genome shotgun (WGS) entry which is preliminary data.</text>
</comment>
<dbReference type="OrthoDB" id="8056975at2759"/>
<dbReference type="Gene3D" id="4.10.60.10">
    <property type="entry name" value="Zinc finger, CCHC-type"/>
    <property type="match status" value="1"/>
</dbReference>
<evidence type="ECO:0000313" key="2">
    <source>
        <dbReference type="Proteomes" id="UP000499080"/>
    </source>
</evidence>
<dbReference type="Proteomes" id="UP000499080">
    <property type="component" value="Unassembled WGS sequence"/>
</dbReference>
<dbReference type="EMBL" id="BGPR01104353">
    <property type="protein sequence ID" value="GBM69390.1"/>
    <property type="molecule type" value="Genomic_DNA"/>
</dbReference>